<dbReference type="EMBL" id="JAKWBI020000617">
    <property type="protein sequence ID" value="KAJ2893344.1"/>
    <property type="molecule type" value="Genomic_DNA"/>
</dbReference>
<evidence type="ECO:0000259" key="1">
    <source>
        <dbReference type="Pfam" id="PF06985"/>
    </source>
</evidence>
<gene>
    <name evidence="2" type="ORF">MKZ38_008749</name>
</gene>
<accession>A0AAD5WNY9</accession>
<sequence length="642" mass="72123">MEPTRYEYGSLEGDSTIRLLEMSPATTDSKLFGKLIHAQFDNEVTRYNCLSYAWGDPNFTEKIWLGANQFIPITNSLHLTLTNIGSTTDWSFTAVEDPKDAKIPIWVDAICINQEDIDEQSQQVRMMYSIYARAQFVFMHLGHGQDGDERIREICATIGRGFQAYDQDTAGRLNPEPIECGTYGLPPEDAPEWKILRRVAQLPYFTRVWVIQEVVAAKRHVAFLGSTAFDIGLLVFASLNVWRHQLPVFFREANKRLYSENTSTLGSLGVLDTETAHPTMGTRGVLQLRIIFALRGFMAGGRDVRLIEILYQCRDADATDPRDRIFALVGLSQDKYAPDLQADYRETVEEVYMRVAKYAIQTGDGPRVLCCAMGRVRRPGCPTWVPDWDSKSADGCLLHTWSIEDEKVLQPTAGGDEPRFRLMESHPQQLASEAIILDSILYLGQEANVPAARPCPDPARLIKNLNIPYPALSSIRLTAMTPTRLLDELMAAFSASAQYPEDSKSELIWRTAVCNQHKGPSTPAPSWWGSVLPALLIERRMLDMGLPARIFPPRDLNMFGEKIREVSLVLRSSYTRKGYVGMVPMDSQPGDIVAVLLGCPAPVVLRPKKNVYELVGEAYFHGFMDGEALTTEKFKQETIILV</sequence>
<reference evidence="2" key="1">
    <citation type="submission" date="2022-07" db="EMBL/GenBank/DDBJ databases">
        <title>Draft genome sequence of Zalerion maritima ATCC 34329, a (micro)plastics degrading marine fungus.</title>
        <authorList>
            <person name="Paco A."/>
            <person name="Goncalves M.F.M."/>
            <person name="Rocha-Santos T.A.P."/>
            <person name="Alves A."/>
        </authorList>
    </citation>
    <scope>NUCLEOTIDE SEQUENCE</scope>
    <source>
        <strain evidence="2">ATCC 34329</strain>
    </source>
</reference>
<comment type="caution">
    <text evidence="2">The sequence shown here is derived from an EMBL/GenBank/DDBJ whole genome shotgun (WGS) entry which is preliminary data.</text>
</comment>
<organism evidence="2 3">
    <name type="scientific">Zalerion maritima</name>
    <dbReference type="NCBI Taxonomy" id="339359"/>
    <lineage>
        <taxon>Eukaryota</taxon>
        <taxon>Fungi</taxon>
        <taxon>Dikarya</taxon>
        <taxon>Ascomycota</taxon>
        <taxon>Pezizomycotina</taxon>
        <taxon>Sordariomycetes</taxon>
        <taxon>Lulworthiomycetidae</taxon>
        <taxon>Lulworthiales</taxon>
        <taxon>Lulworthiaceae</taxon>
        <taxon>Zalerion</taxon>
    </lineage>
</organism>
<dbReference type="InterPro" id="IPR010730">
    <property type="entry name" value="HET"/>
</dbReference>
<feature type="domain" description="Heterokaryon incompatibility" evidence="1">
    <location>
        <begin position="47"/>
        <end position="213"/>
    </location>
</feature>
<dbReference type="Pfam" id="PF06985">
    <property type="entry name" value="HET"/>
    <property type="match status" value="1"/>
</dbReference>
<name>A0AAD5WNY9_9PEZI</name>
<keyword evidence="3" id="KW-1185">Reference proteome</keyword>
<proteinExistence type="predicted"/>
<dbReference type="InterPro" id="IPR052895">
    <property type="entry name" value="HetReg/Transcr_Mod"/>
</dbReference>
<evidence type="ECO:0000313" key="2">
    <source>
        <dbReference type="EMBL" id="KAJ2893344.1"/>
    </source>
</evidence>
<dbReference type="Pfam" id="PF26639">
    <property type="entry name" value="Het-6_barrel"/>
    <property type="match status" value="1"/>
</dbReference>
<dbReference type="PANTHER" id="PTHR24148:SF64">
    <property type="entry name" value="HETEROKARYON INCOMPATIBILITY DOMAIN-CONTAINING PROTEIN"/>
    <property type="match status" value="1"/>
</dbReference>
<dbReference type="Proteomes" id="UP001201980">
    <property type="component" value="Unassembled WGS sequence"/>
</dbReference>
<evidence type="ECO:0000313" key="3">
    <source>
        <dbReference type="Proteomes" id="UP001201980"/>
    </source>
</evidence>
<dbReference type="AlphaFoldDB" id="A0AAD5WNY9"/>
<dbReference type="PANTHER" id="PTHR24148">
    <property type="entry name" value="ANKYRIN REPEAT DOMAIN-CONTAINING PROTEIN 39 HOMOLOG-RELATED"/>
    <property type="match status" value="1"/>
</dbReference>
<protein>
    <submittedName>
        <fullName evidence="2">Heterokaryon incompatibility protein 6 like</fullName>
    </submittedName>
</protein>